<feature type="compositionally biased region" description="Polar residues" evidence="1">
    <location>
        <begin position="15"/>
        <end position="24"/>
    </location>
</feature>
<evidence type="ECO:0000313" key="3">
    <source>
        <dbReference type="Proteomes" id="UP000038010"/>
    </source>
</evidence>
<comment type="caution">
    <text evidence="2">The sequence shown here is derived from an EMBL/GenBank/DDBJ whole genome shotgun (WGS) entry which is preliminary data.</text>
</comment>
<keyword evidence="3" id="KW-1185">Reference proteome</keyword>
<dbReference type="Proteomes" id="UP000038010">
    <property type="component" value="Unassembled WGS sequence"/>
</dbReference>
<dbReference type="PANTHER" id="PTHR38846:SF1">
    <property type="entry name" value="C3H1-TYPE DOMAIN-CONTAINING PROTEIN"/>
    <property type="match status" value="1"/>
</dbReference>
<evidence type="ECO:0000313" key="2">
    <source>
        <dbReference type="EMBL" id="KPI41356.1"/>
    </source>
</evidence>
<proteinExistence type="predicted"/>
<dbReference type="PANTHER" id="PTHR38846">
    <property type="entry name" value="C3H1-TYPE DOMAIN-CONTAINING PROTEIN"/>
    <property type="match status" value="1"/>
</dbReference>
<accession>A0A0N1HS57</accession>
<evidence type="ECO:0000256" key="1">
    <source>
        <dbReference type="SAM" id="MobiDB-lite"/>
    </source>
</evidence>
<dbReference type="GeneID" id="28740407"/>
<dbReference type="AlphaFoldDB" id="A0A0N1HS57"/>
<gene>
    <name evidence="2" type="ORF">AB675_8107</name>
</gene>
<feature type="region of interest" description="Disordered" evidence="1">
    <location>
        <begin position="1"/>
        <end position="25"/>
    </location>
</feature>
<protein>
    <submittedName>
        <fullName evidence="2">Uncharacterized protein</fullName>
    </submittedName>
</protein>
<organism evidence="2 3">
    <name type="scientific">Cyphellophora attinorum</name>
    <dbReference type="NCBI Taxonomy" id="1664694"/>
    <lineage>
        <taxon>Eukaryota</taxon>
        <taxon>Fungi</taxon>
        <taxon>Dikarya</taxon>
        <taxon>Ascomycota</taxon>
        <taxon>Pezizomycotina</taxon>
        <taxon>Eurotiomycetes</taxon>
        <taxon>Chaetothyriomycetidae</taxon>
        <taxon>Chaetothyriales</taxon>
        <taxon>Cyphellophoraceae</taxon>
        <taxon>Cyphellophora</taxon>
    </lineage>
</organism>
<dbReference type="EMBL" id="LFJN01000010">
    <property type="protein sequence ID" value="KPI41356.1"/>
    <property type="molecule type" value="Genomic_DNA"/>
</dbReference>
<sequence length="175" mass="20337">MPKKVKSKRPANDHGQATSTSHFNYNPRAPAWQEFDLLVRHMGWARRSATYRDARTDFRRALVMDFNFRFGTDEQKLEAWQNICEILGIQPLPESITKCRQAIKKVKVNICDLLDCLRAGDEAEELRTFRTVKQLQKYSTANKKIFPKDEAKAGGLLRHLLRLFYPHKQATDDTT</sequence>
<reference evidence="2 3" key="1">
    <citation type="submission" date="2015-06" db="EMBL/GenBank/DDBJ databases">
        <title>Draft genome of the ant-associated black yeast Phialophora attae CBS 131958.</title>
        <authorList>
            <person name="Moreno L.F."/>
            <person name="Stielow B.J."/>
            <person name="de Hoog S."/>
            <person name="Vicente V.A."/>
            <person name="Weiss V.A."/>
            <person name="de Vries M."/>
            <person name="Cruz L.M."/>
            <person name="Souza E.M."/>
        </authorList>
    </citation>
    <scope>NUCLEOTIDE SEQUENCE [LARGE SCALE GENOMIC DNA]</scope>
    <source>
        <strain evidence="2 3">CBS 131958</strain>
    </source>
</reference>
<name>A0A0N1HS57_9EURO</name>
<dbReference type="RefSeq" id="XP_018001319.1">
    <property type="nucleotide sequence ID" value="XM_018148528.1"/>
</dbReference>
<dbReference type="OrthoDB" id="6105938at2759"/>
<dbReference type="VEuPathDB" id="FungiDB:AB675_8107"/>